<comment type="caution">
    <text evidence="5">The sequence shown here is derived from an EMBL/GenBank/DDBJ whole genome shotgun (WGS) entry which is preliminary data.</text>
</comment>
<dbReference type="CDD" id="cd04301">
    <property type="entry name" value="NAT_SF"/>
    <property type="match status" value="1"/>
</dbReference>
<evidence type="ECO:0000313" key="5">
    <source>
        <dbReference type="EMBL" id="PSK98024.1"/>
    </source>
</evidence>
<evidence type="ECO:0000256" key="2">
    <source>
        <dbReference type="ARBA" id="ARBA00023315"/>
    </source>
</evidence>
<feature type="region of interest" description="Disordered" evidence="3">
    <location>
        <begin position="132"/>
        <end position="157"/>
    </location>
</feature>
<dbReference type="AlphaFoldDB" id="A0A2P8DLC5"/>
<gene>
    <name evidence="5" type="ORF">CLV63_10672</name>
</gene>
<dbReference type="Gene3D" id="3.40.630.30">
    <property type="match status" value="1"/>
</dbReference>
<organism evidence="5 6">
    <name type="scientific">Murinocardiopsis flavida</name>
    <dbReference type="NCBI Taxonomy" id="645275"/>
    <lineage>
        <taxon>Bacteria</taxon>
        <taxon>Bacillati</taxon>
        <taxon>Actinomycetota</taxon>
        <taxon>Actinomycetes</taxon>
        <taxon>Streptosporangiales</taxon>
        <taxon>Nocardiopsidaceae</taxon>
        <taxon>Murinocardiopsis</taxon>
    </lineage>
</organism>
<feature type="domain" description="N-acetyltransferase" evidence="4">
    <location>
        <begin position="6"/>
        <end position="154"/>
    </location>
</feature>
<keyword evidence="6" id="KW-1185">Reference proteome</keyword>
<keyword evidence="1 5" id="KW-0808">Transferase</keyword>
<reference evidence="5 6" key="1">
    <citation type="submission" date="2018-03" db="EMBL/GenBank/DDBJ databases">
        <title>Genomic Encyclopedia of Archaeal and Bacterial Type Strains, Phase II (KMG-II): from individual species to whole genera.</title>
        <authorList>
            <person name="Goeker M."/>
        </authorList>
    </citation>
    <scope>NUCLEOTIDE SEQUENCE [LARGE SCALE GENOMIC DNA]</scope>
    <source>
        <strain evidence="5 6">DSM 45312</strain>
    </source>
</reference>
<evidence type="ECO:0000259" key="4">
    <source>
        <dbReference type="PROSITE" id="PS51186"/>
    </source>
</evidence>
<dbReference type="RefSeq" id="WP_106582771.1">
    <property type="nucleotide sequence ID" value="NZ_PYGA01000006.1"/>
</dbReference>
<dbReference type="InterPro" id="IPR000182">
    <property type="entry name" value="GNAT_dom"/>
</dbReference>
<evidence type="ECO:0000313" key="6">
    <source>
        <dbReference type="Proteomes" id="UP000240542"/>
    </source>
</evidence>
<evidence type="ECO:0000256" key="1">
    <source>
        <dbReference type="ARBA" id="ARBA00022679"/>
    </source>
</evidence>
<dbReference type="GO" id="GO:0016747">
    <property type="term" value="F:acyltransferase activity, transferring groups other than amino-acyl groups"/>
    <property type="evidence" value="ECO:0007669"/>
    <property type="project" value="InterPro"/>
</dbReference>
<dbReference type="SUPFAM" id="SSF55729">
    <property type="entry name" value="Acyl-CoA N-acyltransferases (Nat)"/>
    <property type="match status" value="1"/>
</dbReference>
<dbReference type="InterPro" id="IPR050832">
    <property type="entry name" value="Bact_Acetyltransf"/>
</dbReference>
<feature type="compositionally biased region" description="Basic and acidic residues" evidence="3">
    <location>
        <begin position="132"/>
        <end position="151"/>
    </location>
</feature>
<dbReference type="OrthoDB" id="8593648at2"/>
<dbReference type="PROSITE" id="PS51186">
    <property type="entry name" value="GNAT"/>
    <property type="match status" value="1"/>
</dbReference>
<evidence type="ECO:0000256" key="3">
    <source>
        <dbReference type="SAM" id="MobiDB-lite"/>
    </source>
</evidence>
<dbReference type="Pfam" id="PF13508">
    <property type="entry name" value="Acetyltransf_7"/>
    <property type="match status" value="1"/>
</dbReference>
<accession>A0A2P8DLC5</accession>
<name>A0A2P8DLC5_9ACTN</name>
<dbReference type="Proteomes" id="UP000240542">
    <property type="component" value="Unassembled WGS sequence"/>
</dbReference>
<sequence>MNSDDIELRRAGPADSAAVADVWLRSFNAALPTVRRARPDEQIRTWFRIMVVPAREAWVAVADGEVIAMMVLDSAILDHLYVDPPWWGRGIGGALVGVAKRRRPAGLSLWTFQVNVPSQRFYRTHGFVEAQRTDGRRNEEREPDIRFEWRPKRPNGG</sequence>
<dbReference type="PANTHER" id="PTHR43877">
    <property type="entry name" value="AMINOALKYLPHOSPHONATE N-ACETYLTRANSFERASE-RELATED-RELATED"/>
    <property type="match status" value="1"/>
</dbReference>
<keyword evidence="2" id="KW-0012">Acyltransferase</keyword>
<proteinExistence type="predicted"/>
<dbReference type="EMBL" id="PYGA01000006">
    <property type="protein sequence ID" value="PSK98024.1"/>
    <property type="molecule type" value="Genomic_DNA"/>
</dbReference>
<protein>
    <submittedName>
        <fullName evidence="5">N-acetylglutamate synthase-like GNAT family acetyltransferase</fullName>
    </submittedName>
</protein>
<dbReference type="InterPro" id="IPR016181">
    <property type="entry name" value="Acyl_CoA_acyltransferase"/>
</dbReference>